<reference evidence="1" key="2">
    <citation type="journal article" date="2006" name="PLoS Pathog.">
        <title>New perspectives on host-parasite interplay by comparative transcriptomic and proteomic analyses of Schistosoma japonicum.</title>
        <authorList>
            <person name="Liu F."/>
            <person name="Lu J."/>
            <person name="Hu W."/>
            <person name="Wang S.Y."/>
            <person name="Cui S.J."/>
            <person name="Chi M."/>
            <person name="Yan Q."/>
            <person name="Wang X.R."/>
            <person name="Song H.D."/>
            <person name="Xu X.N."/>
            <person name="Wang J.J."/>
            <person name="Zhang X.L."/>
            <person name="Zhang X."/>
            <person name="Wang Z.Q."/>
            <person name="Xue C.L."/>
            <person name="Brindley P.J."/>
            <person name="McManus D.P."/>
            <person name="Yang P.Y."/>
            <person name="Feng Z."/>
            <person name="Chen Z."/>
            <person name="Han Z.G."/>
        </authorList>
    </citation>
    <scope>NUCLEOTIDE SEQUENCE</scope>
</reference>
<reference evidence="1" key="1">
    <citation type="submission" date="2004-11" db="EMBL/GenBank/DDBJ databases">
        <title>The full-length cDNA sequences of Schistosoma japonicum genes.</title>
        <authorList>
            <person name="Han Z."/>
        </authorList>
    </citation>
    <scope>NUCLEOTIDE SEQUENCE</scope>
</reference>
<dbReference type="AlphaFoldDB" id="Q5DF84"/>
<protein>
    <submittedName>
        <fullName evidence="1">SJCHGC06983 protein</fullName>
    </submittedName>
</protein>
<proteinExistence type="evidence at transcript level"/>
<name>Q5DF84_SCHJA</name>
<organism evidence="1">
    <name type="scientific">Schistosoma japonicum</name>
    <name type="common">Blood fluke</name>
    <dbReference type="NCBI Taxonomy" id="6182"/>
    <lineage>
        <taxon>Eukaryota</taxon>
        <taxon>Metazoa</taxon>
        <taxon>Spiralia</taxon>
        <taxon>Lophotrochozoa</taxon>
        <taxon>Platyhelminthes</taxon>
        <taxon>Trematoda</taxon>
        <taxon>Digenea</taxon>
        <taxon>Strigeidida</taxon>
        <taxon>Schistosomatoidea</taxon>
        <taxon>Schistosomatidae</taxon>
        <taxon>Schistosoma</taxon>
    </lineage>
</organism>
<sequence>MGKGLLRFFDPGRIQKRIKLLISFGYTYKTWKLLTIQGLFGEVFHFSILFQYLSYIKQNPSSIVYAHLTKWPKQQCNTVSLNRTTTFHSNEQLIINCKRELHLPSISGKPNFSEFALLDGSLTGMRLSFKPMNQTTMTGVIISLPELIMNSDKQPLQYAWTIRMTNVF</sequence>
<evidence type="ECO:0000313" key="1">
    <source>
        <dbReference type="EMBL" id="AAW25522.1"/>
    </source>
</evidence>
<dbReference type="EMBL" id="AY813790">
    <property type="protein sequence ID" value="AAW25522.1"/>
    <property type="molecule type" value="mRNA"/>
</dbReference>
<accession>Q5DF84</accession>